<protein>
    <recommendedName>
        <fullName evidence="2">AMP-dependent synthetase/ligase domain-containing protein</fullName>
    </recommendedName>
</protein>
<dbReference type="Gene3D" id="3.40.50.980">
    <property type="match status" value="1"/>
</dbReference>
<feature type="region of interest" description="Disordered" evidence="1">
    <location>
        <begin position="357"/>
        <end position="398"/>
    </location>
</feature>
<organism evidence="3">
    <name type="scientific">Paraconexibacter sp. AEG42_29</name>
    <dbReference type="NCBI Taxonomy" id="2997339"/>
    <lineage>
        <taxon>Bacteria</taxon>
        <taxon>Bacillati</taxon>
        <taxon>Actinomycetota</taxon>
        <taxon>Thermoleophilia</taxon>
        <taxon>Solirubrobacterales</taxon>
        <taxon>Paraconexibacteraceae</taxon>
        <taxon>Paraconexibacter</taxon>
    </lineage>
</organism>
<sequence>MTDDIPDTPPAGDPGPKPGSLEWLADQDPEQGATVEASSGACTSRAEHDALASGLARGLSATHGVTAGDRVAIALPPGPDLLRTQYALAKLGAAPLLLSPHAASSAGRRLAAIAGAAILIADGPATTDRSTDGDSDGGRLRVVPRSALAVFAERHADGPRLLSGAHPPVDGVQVAAAGDTGGPGRVLVRVRTPDRIALLARPFADLLRRVALAPGATHLLGRRGHAPEPQFWASVALVTGGVVVTEPAADAATLLAALAEHQVGSTVMDLATLRAITTLPDAVTEGADLTALQRIILDGPAPDAALVTACADLFGDDVLHRVAATPQTGPYAHAGAEDLAADPAALTPLDGVTLTRSPAGDVHVTSPLAADGALGGPAERGDWPAPPAWTGEPVPADG</sequence>
<dbReference type="SUPFAM" id="SSF56801">
    <property type="entry name" value="Acetyl-CoA synthetase-like"/>
    <property type="match status" value="1"/>
</dbReference>
<dbReference type="RefSeq" id="WP_354697793.1">
    <property type="nucleotide sequence ID" value="NZ_CP114014.1"/>
</dbReference>
<dbReference type="EMBL" id="CP114014">
    <property type="protein sequence ID" value="XAY06563.1"/>
    <property type="molecule type" value="Genomic_DNA"/>
</dbReference>
<evidence type="ECO:0000313" key="3">
    <source>
        <dbReference type="EMBL" id="XAY06563.1"/>
    </source>
</evidence>
<evidence type="ECO:0000259" key="2">
    <source>
        <dbReference type="Pfam" id="PF00501"/>
    </source>
</evidence>
<gene>
    <name evidence="3" type="ORF">DSM112329_03437</name>
</gene>
<dbReference type="Pfam" id="PF00501">
    <property type="entry name" value="AMP-binding"/>
    <property type="match status" value="1"/>
</dbReference>
<feature type="domain" description="AMP-dependent synthetase/ligase" evidence="2">
    <location>
        <begin position="22"/>
        <end position="129"/>
    </location>
</feature>
<feature type="region of interest" description="Disordered" evidence="1">
    <location>
        <begin position="1"/>
        <end position="34"/>
    </location>
</feature>
<dbReference type="AlphaFoldDB" id="A0AAU7AXX7"/>
<dbReference type="Gene3D" id="3.40.50.12780">
    <property type="entry name" value="N-terminal domain of ligase-like"/>
    <property type="match status" value="1"/>
</dbReference>
<reference evidence="3" key="1">
    <citation type="submission" date="2022-12" db="EMBL/GenBank/DDBJ databases">
        <title>Paraconexibacter alkalitolerans sp. nov. and Baekduia alba sp. nov., isolated from soil and emended description of the genera Paraconexibacter (Chun et al., 2020) and Baekduia (An et al., 2020).</title>
        <authorList>
            <person name="Vieira S."/>
            <person name="Huber K.J."/>
            <person name="Geppert A."/>
            <person name="Wolf J."/>
            <person name="Neumann-Schaal M."/>
            <person name="Muesken M."/>
            <person name="Overmann J."/>
        </authorList>
    </citation>
    <scope>NUCLEOTIDE SEQUENCE</scope>
    <source>
        <strain evidence="3">AEG42_29</strain>
    </source>
</reference>
<dbReference type="InterPro" id="IPR000873">
    <property type="entry name" value="AMP-dep_synth/lig_dom"/>
</dbReference>
<dbReference type="KEGG" id="parq:DSM112329_03437"/>
<name>A0AAU7AXX7_9ACTN</name>
<dbReference type="InterPro" id="IPR042099">
    <property type="entry name" value="ANL_N_sf"/>
</dbReference>
<evidence type="ECO:0000256" key="1">
    <source>
        <dbReference type="SAM" id="MobiDB-lite"/>
    </source>
</evidence>
<feature type="compositionally biased region" description="Pro residues" evidence="1">
    <location>
        <begin position="7"/>
        <end position="17"/>
    </location>
</feature>
<proteinExistence type="predicted"/>
<accession>A0AAU7AXX7</accession>